<name>A0AA86N222_9BACT</name>
<evidence type="ECO:0000313" key="2">
    <source>
        <dbReference type="EMBL" id="CAI4033283.1"/>
    </source>
</evidence>
<reference evidence="2" key="1">
    <citation type="submission" date="2022-10" db="EMBL/GenBank/DDBJ databases">
        <authorList>
            <person name="Koch H."/>
        </authorList>
    </citation>
    <scope>NUCLEOTIDE SEQUENCE</scope>
    <source>
        <strain evidence="2">DNF</strain>
    </source>
</reference>
<keyword evidence="1" id="KW-1133">Transmembrane helix</keyword>
<accession>A0AA86N222</accession>
<dbReference type="Proteomes" id="UP001179121">
    <property type="component" value="Chromosome"/>
</dbReference>
<keyword evidence="1" id="KW-0472">Membrane</keyword>
<organism evidence="2 3">
    <name type="scientific">Nitrospira tepida</name>
    <dbReference type="NCBI Taxonomy" id="2973512"/>
    <lineage>
        <taxon>Bacteria</taxon>
        <taxon>Pseudomonadati</taxon>
        <taxon>Nitrospirota</taxon>
        <taxon>Nitrospiria</taxon>
        <taxon>Nitrospirales</taxon>
        <taxon>Nitrospiraceae</taxon>
        <taxon>Nitrospira</taxon>
    </lineage>
</organism>
<evidence type="ECO:0000256" key="1">
    <source>
        <dbReference type="SAM" id="Phobius"/>
    </source>
</evidence>
<protein>
    <submittedName>
        <fullName evidence="2">Uncharacterized protein</fullName>
    </submittedName>
</protein>
<evidence type="ECO:0000313" key="3">
    <source>
        <dbReference type="Proteomes" id="UP001179121"/>
    </source>
</evidence>
<keyword evidence="3" id="KW-1185">Reference proteome</keyword>
<dbReference type="AlphaFoldDB" id="A0AA86N222"/>
<proteinExistence type="predicted"/>
<feature type="transmembrane region" description="Helical" evidence="1">
    <location>
        <begin position="6"/>
        <end position="25"/>
    </location>
</feature>
<sequence>MLELFAYAFMGGTLLVCAIVIFSFLKAIE</sequence>
<dbReference type="KEGG" id="nti:DNFV4_03719"/>
<dbReference type="EMBL" id="OX365700">
    <property type="protein sequence ID" value="CAI4033283.1"/>
    <property type="molecule type" value="Genomic_DNA"/>
</dbReference>
<gene>
    <name evidence="2" type="ORF">DNFV4_03719</name>
</gene>
<keyword evidence="1" id="KW-0812">Transmembrane</keyword>